<gene>
    <name evidence="6" type="ORF">WKW77_23335</name>
</gene>
<dbReference type="InterPro" id="IPR036188">
    <property type="entry name" value="FAD/NAD-bd_sf"/>
</dbReference>
<evidence type="ECO:0000313" key="6">
    <source>
        <dbReference type="EMBL" id="MEJ8814037.1"/>
    </source>
</evidence>
<dbReference type="PROSITE" id="PS51257">
    <property type="entry name" value="PROKAR_LIPOPROTEIN"/>
    <property type="match status" value="1"/>
</dbReference>
<evidence type="ECO:0000256" key="2">
    <source>
        <dbReference type="ARBA" id="ARBA00022630"/>
    </source>
</evidence>
<evidence type="ECO:0000256" key="1">
    <source>
        <dbReference type="ARBA" id="ARBA00001974"/>
    </source>
</evidence>
<accession>A0ABU8VLM5</accession>
<evidence type="ECO:0000256" key="4">
    <source>
        <dbReference type="ARBA" id="ARBA00023002"/>
    </source>
</evidence>
<dbReference type="Gene3D" id="3.90.700.10">
    <property type="entry name" value="Succinate dehydrogenase/fumarate reductase flavoprotein, catalytic domain"/>
    <property type="match status" value="1"/>
</dbReference>
<dbReference type="InterPro" id="IPR050315">
    <property type="entry name" value="FAD-oxidoreductase_2"/>
</dbReference>
<comment type="cofactor">
    <cofactor evidence="1">
        <name>FAD</name>
        <dbReference type="ChEBI" id="CHEBI:57692"/>
    </cofactor>
</comment>
<evidence type="ECO:0000256" key="3">
    <source>
        <dbReference type="ARBA" id="ARBA00022827"/>
    </source>
</evidence>
<organism evidence="6 7">
    <name type="scientific">Variovorax ureilyticus</name>
    <dbReference type="NCBI Taxonomy" id="1836198"/>
    <lineage>
        <taxon>Bacteria</taxon>
        <taxon>Pseudomonadati</taxon>
        <taxon>Pseudomonadota</taxon>
        <taxon>Betaproteobacteria</taxon>
        <taxon>Burkholderiales</taxon>
        <taxon>Comamonadaceae</taxon>
        <taxon>Variovorax</taxon>
    </lineage>
</organism>
<keyword evidence="7" id="KW-1185">Reference proteome</keyword>
<comment type="caution">
    <text evidence="6">The sequence shown here is derived from an EMBL/GenBank/DDBJ whole genome shotgun (WGS) entry which is preliminary data.</text>
</comment>
<dbReference type="InterPro" id="IPR003953">
    <property type="entry name" value="FAD-dep_OxRdtase_2_FAD-bd"/>
</dbReference>
<feature type="domain" description="FAD-dependent oxidoreductase 2 FAD-binding" evidence="5">
    <location>
        <begin position="17"/>
        <end position="556"/>
    </location>
</feature>
<dbReference type="InterPro" id="IPR027477">
    <property type="entry name" value="Succ_DH/fumarate_Rdtase_cat_sf"/>
</dbReference>
<dbReference type="PRINTS" id="PR00411">
    <property type="entry name" value="PNDRDTASEI"/>
</dbReference>
<dbReference type="PANTHER" id="PTHR43400">
    <property type="entry name" value="FUMARATE REDUCTASE"/>
    <property type="match status" value="1"/>
</dbReference>
<keyword evidence="3" id="KW-0274">FAD</keyword>
<dbReference type="RefSeq" id="WP_340359268.1">
    <property type="nucleotide sequence ID" value="NZ_JBBKZU010000011.1"/>
</dbReference>
<keyword evidence="4" id="KW-0560">Oxidoreductase</keyword>
<dbReference type="Pfam" id="PF00890">
    <property type="entry name" value="FAD_binding_2"/>
    <property type="match status" value="1"/>
</dbReference>
<dbReference type="EMBL" id="JBBKZU010000011">
    <property type="protein sequence ID" value="MEJ8814037.1"/>
    <property type="molecule type" value="Genomic_DNA"/>
</dbReference>
<evidence type="ECO:0000259" key="5">
    <source>
        <dbReference type="Pfam" id="PF00890"/>
    </source>
</evidence>
<proteinExistence type="predicted"/>
<dbReference type="Proteomes" id="UP001365846">
    <property type="component" value="Unassembled WGS sequence"/>
</dbReference>
<keyword evidence="2" id="KW-0285">Flavoprotein</keyword>
<dbReference type="NCBIfam" id="NF009477">
    <property type="entry name" value="PRK12843.1"/>
    <property type="match status" value="1"/>
</dbReference>
<dbReference type="SUPFAM" id="SSF56425">
    <property type="entry name" value="Succinate dehydrogenase/fumarate reductase flavoprotein, catalytic domain"/>
    <property type="match status" value="1"/>
</dbReference>
<dbReference type="PANTHER" id="PTHR43400:SF10">
    <property type="entry name" value="3-OXOSTEROID 1-DEHYDROGENASE"/>
    <property type="match status" value="1"/>
</dbReference>
<dbReference type="SUPFAM" id="SSF51905">
    <property type="entry name" value="FAD/NAD(P)-binding domain"/>
    <property type="match status" value="1"/>
</dbReference>
<dbReference type="Gene3D" id="3.50.50.60">
    <property type="entry name" value="FAD/NAD(P)-binding domain"/>
    <property type="match status" value="3"/>
</dbReference>
<reference evidence="6 7" key="1">
    <citation type="submission" date="2024-03" db="EMBL/GenBank/DDBJ databases">
        <title>Novel species of the genus Variovorax.</title>
        <authorList>
            <person name="Liu Q."/>
            <person name="Xin Y.-H."/>
        </authorList>
    </citation>
    <scope>NUCLEOTIDE SEQUENCE [LARGE SCALE GENOMIC DNA]</scope>
    <source>
        <strain evidence="6 7">KACC 18899</strain>
    </source>
</reference>
<protein>
    <submittedName>
        <fullName evidence="6">FAD-dependent oxidoreductase</fullName>
    </submittedName>
</protein>
<name>A0ABU8VLM5_9BURK</name>
<evidence type="ECO:0000313" key="7">
    <source>
        <dbReference type="Proteomes" id="UP001365846"/>
    </source>
</evidence>
<sequence>MHRIQTLASLPQDASFDVVVIGAGGAGMACALFAALEGRTVLLVERTSHVGGTTALSAGTTWVPGTRLGAGVNPQDTIAEAARYLDNAIGTRTPAELRQAFLDHGAEAIDALEAKTDVRFRACPKHPDYISDLGGSTINGRALEPMPFDGRLLGELFPLVRPPIPEFTVLGGMMVDRTDINHLLGMSRSVASLRHSAKILGRHAADRLRHARGTRLVMGNALVARLLYSLAQRDDVSLTLDTSVERIERTGNSIESIVLKQGDTRRTVRIHGGVVLASGGFNRDPARRDAMLPGVDIQWCPGAPGHTGEAHRLAEAVGARYAEGAMSPAFWAPVSKRRRADGSTGVFPHFVMDRAKPGMLTVNQDGERFVNESTSYHLFGLAMQKLQQGGRNSVPAFLVCDAEALRKYGIGMVRPGGKGLAPYLADGYLVRGDTIESLAKALSIDPARLAETVRHFNANASQGIDPDFQRGGTVYSQNIGDANWPGPNPCLGPLTQGPFYAVRLYPGDIGAATGFATDSNGCALDPNGAPIEGLYAVGNDMHSIMGGVYTAPGITIGPGIVFARLAARHAATRAARNASRAEPAEALGKT</sequence>